<dbReference type="PRINTS" id="PR00363">
    <property type="entry name" value="CYTOCHROMEB5"/>
</dbReference>
<sequence length="784" mass="82836">MSENQGKIITKAQLAEHASHKNLWIVISGQVYDVSKFMDEHPGGDEVLLCEAEKDATEAFEDVGHSDDARALLPPMLVGEIEGGGEAAKPKVQVSPVNKDPTSVTNSNPLFIGASQPQPVDIRARQRKQTRQREWTAVAVAGGVATAGAWYLWASRKASKSSASTNASPTQSTTSRVFSLSAHPTPVSFSIPVRGPEGLTSRIITALTPAEVERRLRLNECSTVLCDRGGAVDPTSTSSQTSADPPACSIARYDTNFVASNDPIEDRHAEAVVRRDTQIAGQGTAAVNGDFGSLGFFTIMDGHAGWYTSELLSKQLIAAVAAELDAVFRASGPYASIAASKAALPAKAWRALFGSSSASEDGVANDTALDADPRIIAGALQAAFVRLDKHIVDTPVRLLRQYEVARAASLKSGAVDDLGSAPSGTSAVQPQRSLSALAGSLFGMTGGLGPKAEPSPEADGAAALRKAGYEALLPAASGSCALLTYVDGARGDVYVACTGDSRAVAGWWDEKAQKWEIEALSTDQTGRNLAEVRRMQSEHPTSEADHVIQRGRVLGGLEPTRAFGDARYKWSRDLQQALTSSLIPGGGGFTSIRAPPRGLQTPPYVTAKPEVTWRKASQNQGNKRLKWIVMATDGLWDMLPTEDVGGLVAAHLDGAKGQLTASALQNRLSAGGSKSMDNATHSAAAASKGDNGHPLNRTKEAQYVFEDSNLATHLIKNALGGANRDRVAGLLAIPAPDSRRFRDDITVNVILFDTPKLWPGEPSAQTDLPPPASSHSSQEPRAKL</sequence>
<feature type="region of interest" description="Disordered" evidence="4">
    <location>
        <begin position="756"/>
        <end position="784"/>
    </location>
</feature>
<keyword evidence="9" id="KW-1185">Reference proteome</keyword>
<dbReference type="EMBL" id="CCYA01000149">
    <property type="protein sequence ID" value="CEH12346.1"/>
    <property type="molecule type" value="Genomic_DNA"/>
</dbReference>
<evidence type="ECO:0000259" key="6">
    <source>
        <dbReference type="PROSITE" id="PS50255"/>
    </source>
</evidence>
<dbReference type="SMART" id="SM00332">
    <property type="entry name" value="PP2Cc"/>
    <property type="match status" value="1"/>
</dbReference>
<keyword evidence="5" id="KW-1133">Transmembrane helix</keyword>
<feature type="domain" description="PPM-type phosphatase" evidence="7">
    <location>
        <begin position="338"/>
        <end position="752"/>
    </location>
</feature>
<feature type="compositionally biased region" description="Polar residues" evidence="4">
    <location>
        <begin position="100"/>
        <end position="109"/>
    </location>
</feature>
<dbReference type="PROSITE" id="PS51746">
    <property type="entry name" value="PPM_2"/>
    <property type="match status" value="1"/>
</dbReference>
<keyword evidence="5" id="KW-0812">Transmembrane</keyword>
<dbReference type="Pfam" id="PF00173">
    <property type="entry name" value="Cyt-b5"/>
    <property type="match status" value="1"/>
</dbReference>
<evidence type="ECO:0000313" key="8">
    <source>
        <dbReference type="EMBL" id="CEH12346.1"/>
    </source>
</evidence>
<dbReference type="InterPro" id="IPR001199">
    <property type="entry name" value="Cyt_B5-like_heme/steroid-bd"/>
</dbReference>
<dbReference type="GO" id="GO:0020037">
    <property type="term" value="F:heme binding"/>
    <property type="evidence" value="ECO:0007669"/>
    <property type="project" value="InterPro"/>
</dbReference>
<feature type="region of interest" description="Disordered" evidence="4">
    <location>
        <begin position="87"/>
        <end position="112"/>
    </location>
</feature>
<keyword evidence="1" id="KW-0349">Heme</keyword>
<evidence type="ECO:0000256" key="3">
    <source>
        <dbReference type="ARBA" id="ARBA00023004"/>
    </source>
</evidence>
<evidence type="ECO:0000256" key="4">
    <source>
        <dbReference type="SAM" id="MobiDB-lite"/>
    </source>
</evidence>
<evidence type="ECO:0000256" key="5">
    <source>
        <dbReference type="SAM" id="Phobius"/>
    </source>
</evidence>
<keyword evidence="3" id="KW-0408">Iron</keyword>
<dbReference type="GO" id="GO:0004741">
    <property type="term" value="F:[pyruvate dehydrogenase (acetyl-transferring)]-phosphatase activity"/>
    <property type="evidence" value="ECO:0007669"/>
    <property type="project" value="TreeGrafter"/>
</dbReference>
<feature type="region of interest" description="Disordered" evidence="4">
    <location>
        <begin position="670"/>
        <end position="696"/>
    </location>
</feature>
<protein>
    <submittedName>
        <fullName evidence="8">Protein serine threonine phosphatase 2c</fullName>
    </submittedName>
</protein>
<proteinExistence type="predicted"/>
<dbReference type="STRING" id="401625.A0A0N7L8Z3"/>
<dbReference type="PROSITE" id="PS50255">
    <property type="entry name" value="CYTOCHROME_B5_2"/>
    <property type="match status" value="1"/>
</dbReference>
<keyword evidence="2" id="KW-0479">Metal-binding</keyword>
<evidence type="ECO:0000256" key="2">
    <source>
        <dbReference type="ARBA" id="ARBA00022723"/>
    </source>
</evidence>
<accession>A0A0N7L8Z3</accession>
<dbReference type="PANTHER" id="PTHR13832:SF792">
    <property type="entry name" value="GM14286P"/>
    <property type="match status" value="1"/>
</dbReference>
<feature type="domain" description="Cytochrome b5 heme-binding" evidence="6">
    <location>
        <begin position="6"/>
        <end position="82"/>
    </location>
</feature>
<dbReference type="CDD" id="cd00143">
    <property type="entry name" value="PP2Cc"/>
    <property type="match status" value="1"/>
</dbReference>
<dbReference type="Pfam" id="PF00481">
    <property type="entry name" value="PP2C"/>
    <property type="match status" value="1"/>
</dbReference>
<dbReference type="OrthoDB" id="420076at2759"/>
<name>A0A0N7L8Z3_9BASI</name>
<evidence type="ECO:0000259" key="7">
    <source>
        <dbReference type="PROSITE" id="PS51746"/>
    </source>
</evidence>
<dbReference type="PANTHER" id="PTHR13832">
    <property type="entry name" value="PROTEIN PHOSPHATASE 2C"/>
    <property type="match status" value="1"/>
</dbReference>
<dbReference type="InterPro" id="IPR018506">
    <property type="entry name" value="Cyt_B5_heme-BS"/>
</dbReference>
<dbReference type="SUPFAM" id="SSF81606">
    <property type="entry name" value="PP2C-like"/>
    <property type="match status" value="1"/>
</dbReference>
<organism evidence="8 9">
    <name type="scientific">Ceraceosorus bombacis</name>
    <dbReference type="NCBI Taxonomy" id="401625"/>
    <lineage>
        <taxon>Eukaryota</taxon>
        <taxon>Fungi</taxon>
        <taxon>Dikarya</taxon>
        <taxon>Basidiomycota</taxon>
        <taxon>Ustilaginomycotina</taxon>
        <taxon>Exobasidiomycetes</taxon>
        <taxon>Ceraceosorales</taxon>
        <taxon>Ceraceosoraceae</taxon>
        <taxon>Ceraceosorus</taxon>
    </lineage>
</organism>
<dbReference type="PROSITE" id="PS00191">
    <property type="entry name" value="CYTOCHROME_B5_1"/>
    <property type="match status" value="1"/>
</dbReference>
<dbReference type="AlphaFoldDB" id="A0A0N7L8Z3"/>
<feature type="transmembrane region" description="Helical" evidence="5">
    <location>
        <begin position="135"/>
        <end position="153"/>
    </location>
</feature>
<dbReference type="InterPro" id="IPR036400">
    <property type="entry name" value="Cyt_B5-like_heme/steroid_sf"/>
</dbReference>
<dbReference type="InterPro" id="IPR036457">
    <property type="entry name" value="PPM-type-like_dom_sf"/>
</dbReference>
<evidence type="ECO:0000313" key="9">
    <source>
        <dbReference type="Proteomes" id="UP000054845"/>
    </source>
</evidence>
<dbReference type="GO" id="GO:0005739">
    <property type="term" value="C:mitochondrion"/>
    <property type="evidence" value="ECO:0007669"/>
    <property type="project" value="TreeGrafter"/>
</dbReference>
<dbReference type="SUPFAM" id="SSF55856">
    <property type="entry name" value="Cytochrome b5-like heme/steroid binding domain"/>
    <property type="match status" value="1"/>
</dbReference>
<dbReference type="InterPro" id="IPR015655">
    <property type="entry name" value="PP2C"/>
</dbReference>
<dbReference type="Gene3D" id="3.60.40.10">
    <property type="entry name" value="PPM-type phosphatase domain"/>
    <property type="match status" value="1"/>
</dbReference>
<reference evidence="8 9" key="1">
    <citation type="submission" date="2014-09" db="EMBL/GenBank/DDBJ databases">
        <authorList>
            <person name="Magalhaes I.L.F."/>
            <person name="Oliveira U."/>
            <person name="Santos F.R."/>
            <person name="Vidigal T.H.D.A."/>
            <person name="Brescovit A.D."/>
            <person name="Santos A.J."/>
        </authorList>
    </citation>
    <scope>NUCLEOTIDE SEQUENCE [LARGE SCALE GENOMIC DNA]</scope>
</reference>
<keyword evidence="5" id="KW-0472">Membrane</keyword>
<dbReference type="GO" id="GO:0046872">
    <property type="term" value="F:metal ion binding"/>
    <property type="evidence" value="ECO:0007669"/>
    <property type="project" value="UniProtKB-KW"/>
</dbReference>
<dbReference type="InterPro" id="IPR001932">
    <property type="entry name" value="PPM-type_phosphatase-like_dom"/>
</dbReference>
<dbReference type="SMART" id="SM01117">
    <property type="entry name" value="Cyt-b5"/>
    <property type="match status" value="1"/>
</dbReference>
<dbReference type="Proteomes" id="UP000054845">
    <property type="component" value="Unassembled WGS sequence"/>
</dbReference>
<dbReference type="Gene3D" id="3.10.120.10">
    <property type="entry name" value="Cytochrome b5-like heme/steroid binding domain"/>
    <property type="match status" value="1"/>
</dbReference>
<evidence type="ECO:0000256" key="1">
    <source>
        <dbReference type="ARBA" id="ARBA00022617"/>
    </source>
</evidence>